<evidence type="ECO:0000313" key="1">
    <source>
        <dbReference type="EMBL" id="SQH76376.1"/>
    </source>
</evidence>
<dbReference type="KEGG" id="sbk:SHEWBE_2413"/>
<reference evidence="2" key="1">
    <citation type="submission" date="2018-06" db="EMBL/GenBank/DDBJ databases">
        <authorList>
            <person name="Cea G.-C."/>
            <person name="William W."/>
        </authorList>
    </citation>
    <scope>NUCLEOTIDE SEQUENCE [LARGE SCALE GENOMIC DNA]</scope>
    <source>
        <strain evidence="2">DB21MT-2</strain>
    </source>
</reference>
<accession>A0A330M1C9</accession>
<protein>
    <submittedName>
        <fullName evidence="1">Uncharacterized protein</fullName>
    </submittedName>
</protein>
<sequence>MSLNELITFYILLNGWQRRIFLNQTNDNPQDTRFTAFLVNFGIGLLHHFQENKIGEFVQIFVIGYAVIS</sequence>
<gene>
    <name evidence="1" type="ORF">SHEWBE_2413</name>
</gene>
<name>A0A330M1C9_9GAMM</name>
<dbReference type="EMBL" id="LS483452">
    <property type="protein sequence ID" value="SQH76376.1"/>
    <property type="molecule type" value="Genomic_DNA"/>
</dbReference>
<dbReference type="AlphaFoldDB" id="A0A330M1C9"/>
<proteinExistence type="predicted"/>
<organism evidence="1 2">
    <name type="scientific">Shewanella benthica</name>
    <dbReference type="NCBI Taxonomy" id="43661"/>
    <lineage>
        <taxon>Bacteria</taxon>
        <taxon>Pseudomonadati</taxon>
        <taxon>Pseudomonadota</taxon>
        <taxon>Gammaproteobacteria</taxon>
        <taxon>Alteromonadales</taxon>
        <taxon>Shewanellaceae</taxon>
        <taxon>Shewanella</taxon>
    </lineage>
</organism>
<dbReference type="Proteomes" id="UP000250123">
    <property type="component" value="Chromosome SHEWBE"/>
</dbReference>
<evidence type="ECO:0000313" key="2">
    <source>
        <dbReference type="Proteomes" id="UP000250123"/>
    </source>
</evidence>